<dbReference type="InterPro" id="IPR036909">
    <property type="entry name" value="Cyt_c-like_dom_sf"/>
</dbReference>
<feature type="signal peptide" evidence="2">
    <location>
        <begin position="1"/>
        <end position="21"/>
    </location>
</feature>
<dbReference type="GO" id="GO:0009055">
    <property type="term" value="F:electron transfer activity"/>
    <property type="evidence" value="ECO:0007669"/>
    <property type="project" value="InterPro"/>
</dbReference>
<dbReference type="KEGG" id="rpe:RPE_0852"/>
<organism evidence="3">
    <name type="scientific">Rhodopseudomonas palustris (strain BisA53)</name>
    <dbReference type="NCBI Taxonomy" id="316055"/>
    <lineage>
        <taxon>Bacteria</taxon>
        <taxon>Pseudomonadati</taxon>
        <taxon>Pseudomonadota</taxon>
        <taxon>Alphaproteobacteria</taxon>
        <taxon>Hyphomicrobiales</taxon>
        <taxon>Nitrobacteraceae</taxon>
        <taxon>Rhodopseudomonas</taxon>
    </lineage>
</organism>
<dbReference type="STRING" id="316055.RPE_0852"/>
<dbReference type="InterPro" id="IPR022411">
    <property type="entry name" value="C-typ_cyt_methanol_metab-rel"/>
</dbReference>
<evidence type="ECO:0000256" key="2">
    <source>
        <dbReference type="SAM" id="SignalP"/>
    </source>
</evidence>
<name>Q07TC6_RHOP5</name>
<dbReference type="PROSITE" id="PS51257">
    <property type="entry name" value="PROKAR_LIPOPROTEIN"/>
    <property type="match status" value="1"/>
</dbReference>
<evidence type="ECO:0000256" key="1">
    <source>
        <dbReference type="SAM" id="MobiDB-lite"/>
    </source>
</evidence>
<evidence type="ECO:0000313" key="3">
    <source>
        <dbReference type="EMBL" id="ABJ04808.1"/>
    </source>
</evidence>
<feature type="chain" id="PRO_5004165870" description="C-type cytochrome, methanol metabolism-related" evidence="2">
    <location>
        <begin position="22"/>
        <end position="190"/>
    </location>
</feature>
<feature type="compositionally biased region" description="Basic and acidic residues" evidence="1">
    <location>
        <begin position="166"/>
        <end position="182"/>
    </location>
</feature>
<dbReference type="eggNOG" id="COG2010">
    <property type="taxonomic scope" value="Bacteria"/>
</dbReference>
<accession>Q07TC6</accession>
<evidence type="ECO:0008006" key="4">
    <source>
        <dbReference type="Google" id="ProtNLM"/>
    </source>
</evidence>
<dbReference type="NCBIfam" id="TIGR03874">
    <property type="entry name" value="4cys_cytochr"/>
    <property type="match status" value="1"/>
</dbReference>
<dbReference type="GO" id="GO:0020037">
    <property type="term" value="F:heme binding"/>
    <property type="evidence" value="ECO:0007669"/>
    <property type="project" value="InterPro"/>
</dbReference>
<gene>
    <name evidence="3" type="ordered locus">RPE_0852</name>
</gene>
<dbReference type="AlphaFoldDB" id="Q07TC6"/>
<dbReference type="Gene3D" id="1.10.760.10">
    <property type="entry name" value="Cytochrome c-like domain"/>
    <property type="match status" value="1"/>
</dbReference>
<feature type="region of interest" description="Disordered" evidence="1">
    <location>
        <begin position="166"/>
        <end position="190"/>
    </location>
</feature>
<dbReference type="SUPFAM" id="SSF46626">
    <property type="entry name" value="Cytochrome c"/>
    <property type="match status" value="1"/>
</dbReference>
<dbReference type="HOGENOM" id="CLU_112016_0_0_5"/>
<feature type="region of interest" description="Disordered" evidence="1">
    <location>
        <begin position="27"/>
        <end position="50"/>
    </location>
</feature>
<proteinExistence type="predicted"/>
<sequence length="190" mass="20412">MRSMFAMAAIGVVACATLSVADQTAAPETESATVGKATSPPIDPTSVSKSIDGKYLDKEGTPTFHIAADGTVDWFTYSGFRHYHSECHVCHGPYGEGSSYAPALKDSVKQMSYGEFLNVVATGRQNVSSSSENVMPAFGHNLNVACHLDDLYIYLRARAEDALGRVRPAKREDKPEVAKQEEASCMGNKG</sequence>
<keyword evidence="2" id="KW-0732">Signal</keyword>
<reference evidence="3" key="1">
    <citation type="submission" date="2006-09" db="EMBL/GenBank/DDBJ databases">
        <title>Complete sequence of Rhodopseudomonas palustris BisA53.</title>
        <authorList>
            <consortium name="US DOE Joint Genome Institute"/>
            <person name="Copeland A."/>
            <person name="Lucas S."/>
            <person name="Lapidus A."/>
            <person name="Barry K."/>
            <person name="Detter J.C."/>
            <person name="Glavina del Rio T."/>
            <person name="Hammon N."/>
            <person name="Israni S."/>
            <person name="Dalin E."/>
            <person name="Tice H."/>
            <person name="Pitluck S."/>
            <person name="Chain P."/>
            <person name="Malfatti S."/>
            <person name="Shin M."/>
            <person name="Vergez L."/>
            <person name="Schmutz J."/>
            <person name="Larimer F."/>
            <person name="Land M."/>
            <person name="Hauser L."/>
            <person name="Pelletier D.A."/>
            <person name="Kyrpides N."/>
            <person name="Kim E."/>
            <person name="Harwood C.S."/>
            <person name="Oda Y."/>
            <person name="Richardson P."/>
        </authorList>
    </citation>
    <scope>NUCLEOTIDE SEQUENCE [LARGE SCALE GENOMIC DNA]</scope>
    <source>
        <strain evidence="3">BisA53</strain>
    </source>
</reference>
<protein>
    <recommendedName>
        <fullName evidence="4">C-type cytochrome, methanol metabolism-related</fullName>
    </recommendedName>
</protein>
<dbReference type="EMBL" id="CP000463">
    <property type="protein sequence ID" value="ABJ04808.1"/>
    <property type="molecule type" value="Genomic_DNA"/>
</dbReference>